<evidence type="ECO:0000256" key="2">
    <source>
        <dbReference type="SAM" id="Phobius"/>
    </source>
</evidence>
<gene>
    <name evidence="3" type="ORF">SAMN06264855_10482</name>
</gene>
<accession>A0A238VU24</accession>
<feature type="transmembrane region" description="Helical" evidence="2">
    <location>
        <begin position="94"/>
        <end position="118"/>
    </location>
</feature>
<dbReference type="EMBL" id="FZNQ01000004">
    <property type="protein sequence ID" value="SNR37822.1"/>
    <property type="molecule type" value="Genomic_DNA"/>
</dbReference>
<dbReference type="Proteomes" id="UP000198397">
    <property type="component" value="Unassembled WGS sequence"/>
</dbReference>
<organism evidence="3 4">
    <name type="scientific">Halorubrum vacuolatum</name>
    <name type="common">Natronobacterium vacuolatum</name>
    <dbReference type="NCBI Taxonomy" id="63740"/>
    <lineage>
        <taxon>Archaea</taxon>
        <taxon>Methanobacteriati</taxon>
        <taxon>Methanobacteriota</taxon>
        <taxon>Stenosarchaea group</taxon>
        <taxon>Halobacteria</taxon>
        <taxon>Halobacteriales</taxon>
        <taxon>Haloferacaceae</taxon>
        <taxon>Halorubrum</taxon>
    </lineage>
</organism>
<keyword evidence="2" id="KW-0812">Transmembrane</keyword>
<dbReference type="OrthoDB" id="328136at2157"/>
<keyword evidence="2" id="KW-1133">Transmembrane helix</keyword>
<reference evidence="3 4" key="1">
    <citation type="submission" date="2017-06" db="EMBL/GenBank/DDBJ databases">
        <authorList>
            <person name="Kim H.J."/>
            <person name="Triplett B.A."/>
        </authorList>
    </citation>
    <scope>NUCLEOTIDE SEQUENCE [LARGE SCALE GENOMIC DNA]</scope>
    <source>
        <strain evidence="3 4">DSM 8800</strain>
    </source>
</reference>
<feature type="transmembrane region" description="Helical" evidence="2">
    <location>
        <begin position="166"/>
        <end position="185"/>
    </location>
</feature>
<dbReference type="RefSeq" id="WP_089384131.1">
    <property type="nucleotide sequence ID" value="NZ_FZNQ01000004.1"/>
</dbReference>
<keyword evidence="2" id="KW-0472">Membrane</keyword>
<feature type="transmembrane region" description="Helical" evidence="2">
    <location>
        <begin position="124"/>
        <end position="146"/>
    </location>
</feature>
<name>A0A238VU24_HALVU</name>
<proteinExistence type="predicted"/>
<dbReference type="AlphaFoldDB" id="A0A238VU24"/>
<keyword evidence="4" id="KW-1185">Reference proteome</keyword>
<evidence type="ECO:0000313" key="4">
    <source>
        <dbReference type="Proteomes" id="UP000198397"/>
    </source>
</evidence>
<sequence length="232" mass="25256">MSRDDGAEDTSPPDTTGAEAPTGDPNGTLTAGLPEDPNIDDLLNKLDALEAIVDDDAERRKVKQTIALVERMPGSRAFTSHINKYTSRDMAESFVGAVIFSLPLLVEDGVFEIAEWFIEFTPGGIPVFFIMNVLFVLGMTAGLLYYADFRQVQVTNPIFGFIPRRYLGVLLISLLTAFFMLLMWGRLHEEDPTTLEQVGRVTVIWAAAAFGAALGDILPGESKGDDIGGPVE</sequence>
<evidence type="ECO:0000256" key="1">
    <source>
        <dbReference type="SAM" id="MobiDB-lite"/>
    </source>
</evidence>
<feature type="region of interest" description="Disordered" evidence="1">
    <location>
        <begin position="1"/>
        <end position="36"/>
    </location>
</feature>
<evidence type="ECO:0000313" key="3">
    <source>
        <dbReference type="EMBL" id="SNR37822.1"/>
    </source>
</evidence>
<protein>
    <submittedName>
        <fullName evidence="3">Uncharacterized membrane protein</fullName>
    </submittedName>
</protein>